<gene>
    <name evidence="2" type="ORF">LTR77_005416</name>
</gene>
<dbReference type="RefSeq" id="XP_064658786.1">
    <property type="nucleotide sequence ID" value="XM_064802661.1"/>
</dbReference>
<proteinExistence type="predicted"/>
<feature type="region of interest" description="Disordered" evidence="1">
    <location>
        <begin position="156"/>
        <end position="183"/>
    </location>
</feature>
<feature type="region of interest" description="Disordered" evidence="1">
    <location>
        <begin position="385"/>
        <end position="413"/>
    </location>
</feature>
<feature type="compositionally biased region" description="Low complexity" evidence="1">
    <location>
        <begin position="398"/>
        <end position="408"/>
    </location>
</feature>
<evidence type="ECO:0000313" key="2">
    <source>
        <dbReference type="EMBL" id="KAK5169440.1"/>
    </source>
</evidence>
<dbReference type="GeneID" id="89926757"/>
<sequence>MPRSGHRNRPGQDILRVEKKLGFKWEWGISRVSWDNFELPELRLLMKELEILKGRYRTSFPAQLVDMPELRRDANEVFETIGPAIWPRSGRGTSDWLVVPSANSWAGLFPRYLEFDDPDDYQTLSDLFKQLVYLKCYRYHGSEKAKAAWNDFIGEAPENSEMDDDTDHTGGEEGDEGGGDDNMVVVAHGYNSDDGDDEEYYDEVKNEPYSVIATRSGYPYRRPYTSTASSSRTTQAAKGSARMISSTLMRQRVPPVPQMLAQSDFDEASSPAPESSQHVENDMYYPTGQDSAVSGHRDRPIQYSARVSSHDSDAATHSTTSAAPATASTAPTWTHSGGKRTTSSSGGSGSGRASKTPKRSDLGVQCGVVTLKVPRDKLARIITGASNHHASPSEHSVSDYSSGPSSVPAPCDAQSNSRIVIDLTADSGDEELPPLPPYQGKGKGRMIDQKMAGNNEHFLQGGRLPLERRSSAGPGNGDADIAMKMEVEQDSTFAPDLADTVH</sequence>
<feature type="compositionally biased region" description="Acidic residues" evidence="1">
    <location>
        <begin position="158"/>
        <end position="179"/>
    </location>
</feature>
<organism evidence="2 3">
    <name type="scientific">Saxophila tyrrhenica</name>
    <dbReference type="NCBI Taxonomy" id="1690608"/>
    <lineage>
        <taxon>Eukaryota</taxon>
        <taxon>Fungi</taxon>
        <taxon>Dikarya</taxon>
        <taxon>Ascomycota</taxon>
        <taxon>Pezizomycotina</taxon>
        <taxon>Dothideomycetes</taxon>
        <taxon>Dothideomycetidae</taxon>
        <taxon>Mycosphaerellales</taxon>
        <taxon>Extremaceae</taxon>
        <taxon>Saxophila</taxon>
    </lineage>
</organism>
<evidence type="ECO:0000313" key="3">
    <source>
        <dbReference type="Proteomes" id="UP001337655"/>
    </source>
</evidence>
<feature type="compositionally biased region" description="Polar residues" evidence="1">
    <location>
        <begin position="385"/>
        <end position="395"/>
    </location>
</feature>
<accession>A0AAV9P914</accession>
<comment type="caution">
    <text evidence="2">The sequence shown here is derived from an EMBL/GenBank/DDBJ whole genome shotgun (WGS) entry which is preliminary data.</text>
</comment>
<name>A0AAV9P914_9PEZI</name>
<keyword evidence="3" id="KW-1185">Reference proteome</keyword>
<protein>
    <submittedName>
        <fullName evidence="2">Uncharacterized protein</fullName>
    </submittedName>
</protein>
<feature type="region of interest" description="Disordered" evidence="1">
    <location>
        <begin position="264"/>
        <end position="361"/>
    </location>
</feature>
<evidence type="ECO:0000256" key="1">
    <source>
        <dbReference type="SAM" id="MobiDB-lite"/>
    </source>
</evidence>
<feature type="compositionally biased region" description="Low complexity" evidence="1">
    <location>
        <begin position="225"/>
        <end position="237"/>
    </location>
</feature>
<dbReference type="AlphaFoldDB" id="A0AAV9P914"/>
<dbReference type="EMBL" id="JAVRRT010000008">
    <property type="protein sequence ID" value="KAK5169440.1"/>
    <property type="molecule type" value="Genomic_DNA"/>
</dbReference>
<feature type="region of interest" description="Disordered" evidence="1">
    <location>
        <begin position="223"/>
        <end position="243"/>
    </location>
</feature>
<dbReference type="Proteomes" id="UP001337655">
    <property type="component" value="Unassembled WGS sequence"/>
</dbReference>
<feature type="compositionally biased region" description="Low complexity" evidence="1">
    <location>
        <begin position="315"/>
        <end position="345"/>
    </location>
</feature>
<reference evidence="2 3" key="1">
    <citation type="submission" date="2023-08" db="EMBL/GenBank/DDBJ databases">
        <title>Black Yeasts Isolated from many extreme environments.</title>
        <authorList>
            <person name="Coleine C."/>
            <person name="Stajich J.E."/>
            <person name="Selbmann L."/>
        </authorList>
    </citation>
    <scope>NUCLEOTIDE SEQUENCE [LARGE SCALE GENOMIC DNA]</scope>
    <source>
        <strain evidence="2 3">CCFEE 5935</strain>
    </source>
</reference>